<reference evidence="2" key="1">
    <citation type="journal article" date="2015" name="Nature">
        <title>Complex archaea that bridge the gap between prokaryotes and eukaryotes.</title>
        <authorList>
            <person name="Spang A."/>
            <person name="Saw J.H."/>
            <person name="Jorgensen S.L."/>
            <person name="Zaremba-Niedzwiedzka K."/>
            <person name="Martijn J."/>
            <person name="Lind A.E."/>
            <person name="van Eijk R."/>
            <person name="Schleper C."/>
            <person name="Guy L."/>
            <person name="Ettema T.J."/>
        </authorList>
    </citation>
    <scope>NUCLEOTIDE SEQUENCE</scope>
</reference>
<sequence>MSKQEYCSHFFSEGTWVGIIIMLLITLIVLAHIADTRIQELGQAICEEEYNMDYKSYNNEELKCKPKEIKHEKQYDGITIQVGGGE</sequence>
<feature type="transmembrane region" description="Helical" evidence="1">
    <location>
        <begin position="15"/>
        <end position="34"/>
    </location>
</feature>
<accession>A0A0F9DJX8</accession>
<organism evidence="2">
    <name type="scientific">marine sediment metagenome</name>
    <dbReference type="NCBI Taxonomy" id="412755"/>
    <lineage>
        <taxon>unclassified sequences</taxon>
        <taxon>metagenomes</taxon>
        <taxon>ecological metagenomes</taxon>
    </lineage>
</organism>
<protein>
    <submittedName>
        <fullName evidence="2">Uncharacterized protein</fullName>
    </submittedName>
</protein>
<dbReference type="AlphaFoldDB" id="A0A0F9DJX8"/>
<comment type="caution">
    <text evidence="2">The sequence shown here is derived from an EMBL/GenBank/DDBJ whole genome shotgun (WGS) entry which is preliminary data.</text>
</comment>
<dbReference type="EMBL" id="LAZR01039041">
    <property type="protein sequence ID" value="KKL17991.1"/>
    <property type="molecule type" value="Genomic_DNA"/>
</dbReference>
<keyword evidence="1" id="KW-1133">Transmembrane helix</keyword>
<keyword evidence="1" id="KW-0812">Transmembrane</keyword>
<evidence type="ECO:0000256" key="1">
    <source>
        <dbReference type="SAM" id="Phobius"/>
    </source>
</evidence>
<evidence type="ECO:0000313" key="2">
    <source>
        <dbReference type="EMBL" id="KKL17991.1"/>
    </source>
</evidence>
<proteinExistence type="predicted"/>
<gene>
    <name evidence="2" type="ORF">LCGC14_2480000</name>
</gene>
<name>A0A0F9DJX8_9ZZZZ</name>
<keyword evidence="1" id="KW-0472">Membrane</keyword>